<accession>A0A3P3WCI0</accession>
<dbReference type="OrthoDB" id="1429235at2"/>
<dbReference type="AlphaFoldDB" id="A0A3P3WCI0"/>
<dbReference type="Proteomes" id="UP000275719">
    <property type="component" value="Unassembled WGS sequence"/>
</dbReference>
<dbReference type="RefSeq" id="WP_125016778.1">
    <property type="nucleotide sequence ID" value="NZ_RQVQ01000003.1"/>
</dbReference>
<protein>
    <submittedName>
        <fullName evidence="1">Uncharacterized protein</fullName>
    </submittedName>
</protein>
<gene>
    <name evidence="1" type="ORF">EG240_01725</name>
</gene>
<reference evidence="1 2" key="1">
    <citation type="submission" date="2018-11" db="EMBL/GenBank/DDBJ databases">
        <title>Flavobacterium sp. nov., YIM 102701-2 draft genome.</title>
        <authorList>
            <person name="Li G."/>
            <person name="Jiang Y."/>
        </authorList>
    </citation>
    <scope>NUCLEOTIDE SEQUENCE [LARGE SCALE GENOMIC DNA]</scope>
    <source>
        <strain evidence="1 2">YIM 102701-2</strain>
    </source>
</reference>
<organism evidence="1 2">
    <name type="scientific">Paenimyroides tangerinum</name>
    <dbReference type="NCBI Taxonomy" id="2488728"/>
    <lineage>
        <taxon>Bacteria</taxon>
        <taxon>Pseudomonadati</taxon>
        <taxon>Bacteroidota</taxon>
        <taxon>Flavobacteriia</taxon>
        <taxon>Flavobacteriales</taxon>
        <taxon>Flavobacteriaceae</taxon>
        <taxon>Paenimyroides</taxon>
    </lineage>
</organism>
<sequence length="318" mass="36897">MVAYFDLENLESFLKQPKDDFYHDCLKLIKKQLDLSFNFNKEDFKKSEDLMNFIKLLSDGVGDKVIKYIPEKFPARDIKSNSHKNFSIDELLSVYFINNSDLNKLKEKDDLLIADIGEEIGMFKTLFLKNDDYKFELKLRIGEEFSSWKIFKNFQTSHTDIIIVDNYILTDKSLIPTNLNGIIDNSLVDNCRKILNIVIFVKGDQMNIDYTELKTSISVLVKAKYVDSPNVTIIKHYVEHDRTILRNLLRIYSGDTFNYFLANGNKITRGKEIHFASIADKNNYKLYKNTLSDLQTIVNNAVAGNIIGDKKSRFINFS</sequence>
<dbReference type="EMBL" id="RQVQ01000003">
    <property type="protein sequence ID" value="RRJ92760.1"/>
    <property type="molecule type" value="Genomic_DNA"/>
</dbReference>
<evidence type="ECO:0000313" key="1">
    <source>
        <dbReference type="EMBL" id="RRJ92760.1"/>
    </source>
</evidence>
<keyword evidence="2" id="KW-1185">Reference proteome</keyword>
<proteinExistence type="predicted"/>
<comment type="caution">
    <text evidence="1">The sequence shown here is derived from an EMBL/GenBank/DDBJ whole genome shotgun (WGS) entry which is preliminary data.</text>
</comment>
<name>A0A3P3WCI0_9FLAO</name>
<evidence type="ECO:0000313" key="2">
    <source>
        <dbReference type="Proteomes" id="UP000275719"/>
    </source>
</evidence>